<gene>
    <name evidence="7" type="ORF">RRF57_002134</name>
</gene>
<feature type="repeat" description="ANK" evidence="3">
    <location>
        <begin position="885"/>
        <end position="917"/>
    </location>
</feature>
<feature type="repeat" description="ANK" evidence="3">
    <location>
        <begin position="852"/>
        <end position="884"/>
    </location>
</feature>
<evidence type="ECO:0000259" key="5">
    <source>
        <dbReference type="Pfam" id="PF05057"/>
    </source>
</evidence>
<feature type="domain" description="Nephrocystin 3-like N-terminal" evidence="6">
    <location>
        <begin position="357"/>
        <end position="534"/>
    </location>
</feature>
<dbReference type="SMART" id="SM00248">
    <property type="entry name" value="ANK"/>
    <property type="match status" value="6"/>
</dbReference>
<evidence type="ECO:0000256" key="3">
    <source>
        <dbReference type="PROSITE-ProRule" id="PRU00023"/>
    </source>
</evidence>
<dbReference type="PROSITE" id="PS50088">
    <property type="entry name" value="ANK_REPEAT"/>
    <property type="match status" value="5"/>
</dbReference>
<evidence type="ECO:0000313" key="8">
    <source>
        <dbReference type="Proteomes" id="UP001305414"/>
    </source>
</evidence>
<dbReference type="InterPro" id="IPR036770">
    <property type="entry name" value="Ankyrin_rpt-contain_sf"/>
</dbReference>
<sequence>MESFKKRLGRPFRRLAGKDEQHIPNNASGGGDNTGSASVQRLFPENKIYGLRDVYVPEDAIVDVVFLHGLNGRADKTFLHERSGTYWPADLLPSDLPNARILSYGYDARVATFFGGAGQNTLQGHASNLFNALANDSSETNSIPRKIIFVAHSLGGLVVKRALALSEASANVHLRRMERDTIGIVFLGTPHRGADMASFIKTISNILKSAGKRTNPEILEVLQTNSQVLASVEDSFSNWLRRTSGRFELSCFCETLELLGVGMVVKSESATIAGWPTQFINANHMDMAKFPDSDDDGYRRVRGELKRWIQPLSAHAGGEALESSTSMERERTECLNTLYFQEWNARETRIDDVDQGGDWLSSHKEYINWLENPCSDSLWIEGKPGSGKSTLAKRIVRKWRYEYNDPSNMNADHDKAPIIAAFYYSFRGGFTETSHELMLHMEPRQEAVPSFERDLSTTEIETDDHSMTEPFWRYDNLKSVLQCLHQVNFPLRIFLVADGMDESDNTRRTDLLNFLRKLSSQTSNCVIKVLVASRPETDIHSNIHKSRHIILQQENREDILKVISRWFERLENQSKENDSKDEPPFSEGNHCPDDFRGIRDYIVENSQGVFLWVSLVLKDLDKLIRRGAYTPDALEKRVRKLPKELGGPGGFYHEIVQSLVRSQEDESLDEDDKEEHRNRTTTILTWVTFSKEPISLSYLEDVLATPLQIENKDLPGYDFERHRPRELDRGLISYCGGLLEVRIPIPTTLALLNVIGTQSANGPTHTSDHRSDNGYLKSFIEEVVSHPTSYVALLLFDWLVRHWPSEQFRDINRLSVRRCLSSAVVCAATGGQGNALLILLLLGADANAKGGQYGTALQAASYQGHRDIVEMLLSYGADVNAKGGQYGTALHAASYQGHRNIGPILIKGGADVNAEGGQYGTALQAASYQGHRDVVEMLLSYRADVNAEGGQYGTALHAASYQGHRDIVEMLLSYRADVNAEGGQYGTALQTASHKGHKNIVQMLIDRGADPDLGRAT</sequence>
<feature type="repeat" description="ANK" evidence="3">
    <location>
        <begin position="951"/>
        <end position="983"/>
    </location>
</feature>
<dbReference type="SUPFAM" id="SSF48403">
    <property type="entry name" value="Ankyrin repeat"/>
    <property type="match status" value="1"/>
</dbReference>
<evidence type="ECO:0000313" key="7">
    <source>
        <dbReference type="EMBL" id="KAK5626419.1"/>
    </source>
</evidence>
<keyword evidence="2" id="KW-0677">Repeat</keyword>
<evidence type="ECO:0000256" key="4">
    <source>
        <dbReference type="SAM" id="MobiDB-lite"/>
    </source>
</evidence>
<name>A0AAN7US95_9PEZI</name>
<keyword evidence="8" id="KW-1185">Reference proteome</keyword>
<comment type="similarity">
    <text evidence="1">Belongs to the putative lipase ROG1 family.</text>
</comment>
<dbReference type="EMBL" id="JAWHQM010000003">
    <property type="protein sequence ID" value="KAK5626419.1"/>
    <property type="molecule type" value="Genomic_DNA"/>
</dbReference>
<dbReference type="Pfam" id="PF00023">
    <property type="entry name" value="Ank"/>
    <property type="match status" value="1"/>
</dbReference>
<evidence type="ECO:0000256" key="1">
    <source>
        <dbReference type="ARBA" id="ARBA00007920"/>
    </source>
</evidence>
<dbReference type="PANTHER" id="PTHR10039:SF5">
    <property type="entry name" value="NACHT DOMAIN-CONTAINING PROTEIN"/>
    <property type="match status" value="1"/>
</dbReference>
<dbReference type="AlphaFoldDB" id="A0AAN7US95"/>
<dbReference type="SUPFAM" id="SSF52540">
    <property type="entry name" value="P-loop containing nucleoside triphosphate hydrolases"/>
    <property type="match status" value="1"/>
</dbReference>
<dbReference type="InterPro" id="IPR056884">
    <property type="entry name" value="NPHP3-like_N"/>
</dbReference>
<dbReference type="Pfam" id="PF12796">
    <property type="entry name" value="Ank_2"/>
    <property type="match status" value="2"/>
</dbReference>
<dbReference type="Gene3D" id="1.25.40.20">
    <property type="entry name" value="Ankyrin repeat-containing domain"/>
    <property type="match status" value="1"/>
</dbReference>
<dbReference type="SUPFAM" id="SSF53474">
    <property type="entry name" value="alpha/beta-Hydrolases"/>
    <property type="match status" value="1"/>
</dbReference>
<dbReference type="Gene3D" id="3.40.50.300">
    <property type="entry name" value="P-loop containing nucleotide triphosphate hydrolases"/>
    <property type="match status" value="1"/>
</dbReference>
<dbReference type="Pfam" id="PF24883">
    <property type="entry name" value="NPHP3_N"/>
    <property type="match status" value="1"/>
</dbReference>
<protein>
    <recommendedName>
        <fullName evidence="9">DUF676 domain-containing protein</fullName>
    </recommendedName>
</protein>
<dbReference type="PROSITE" id="PS50297">
    <property type="entry name" value="ANK_REP_REGION"/>
    <property type="match status" value="5"/>
</dbReference>
<evidence type="ECO:0008006" key="9">
    <source>
        <dbReference type="Google" id="ProtNLM"/>
    </source>
</evidence>
<keyword evidence="3" id="KW-0040">ANK repeat</keyword>
<dbReference type="InterPro" id="IPR002110">
    <property type="entry name" value="Ankyrin_rpt"/>
</dbReference>
<proteinExistence type="inferred from homology"/>
<dbReference type="InterPro" id="IPR027417">
    <property type="entry name" value="P-loop_NTPase"/>
</dbReference>
<feature type="repeat" description="ANK" evidence="3">
    <location>
        <begin position="984"/>
        <end position="1016"/>
    </location>
</feature>
<dbReference type="PANTHER" id="PTHR10039">
    <property type="entry name" value="AMELOGENIN"/>
    <property type="match status" value="1"/>
</dbReference>
<comment type="caution">
    <text evidence="7">The sequence shown here is derived from an EMBL/GenBank/DDBJ whole genome shotgun (WGS) entry which is preliminary data.</text>
</comment>
<feature type="domain" description="DUF676" evidence="5">
    <location>
        <begin position="64"/>
        <end position="215"/>
    </location>
</feature>
<evidence type="ECO:0000256" key="2">
    <source>
        <dbReference type="ARBA" id="ARBA00022737"/>
    </source>
</evidence>
<dbReference type="InterPro" id="IPR007751">
    <property type="entry name" value="DUF676_lipase-like"/>
</dbReference>
<accession>A0AAN7US95</accession>
<dbReference type="Proteomes" id="UP001305414">
    <property type="component" value="Unassembled WGS sequence"/>
</dbReference>
<dbReference type="InterPro" id="IPR029058">
    <property type="entry name" value="AB_hydrolase_fold"/>
</dbReference>
<dbReference type="Pfam" id="PF05057">
    <property type="entry name" value="DUF676"/>
    <property type="match status" value="1"/>
</dbReference>
<organism evidence="7 8">
    <name type="scientific">Xylaria bambusicola</name>
    <dbReference type="NCBI Taxonomy" id="326684"/>
    <lineage>
        <taxon>Eukaryota</taxon>
        <taxon>Fungi</taxon>
        <taxon>Dikarya</taxon>
        <taxon>Ascomycota</taxon>
        <taxon>Pezizomycotina</taxon>
        <taxon>Sordariomycetes</taxon>
        <taxon>Xylariomycetidae</taxon>
        <taxon>Xylariales</taxon>
        <taxon>Xylariaceae</taxon>
        <taxon>Xylaria</taxon>
    </lineage>
</organism>
<feature type="region of interest" description="Disordered" evidence="4">
    <location>
        <begin position="15"/>
        <end position="37"/>
    </location>
</feature>
<evidence type="ECO:0000259" key="6">
    <source>
        <dbReference type="Pfam" id="PF24883"/>
    </source>
</evidence>
<reference evidence="7 8" key="1">
    <citation type="submission" date="2023-10" db="EMBL/GenBank/DDBJ databases">
        <title>Draft genome sequence of Xylaria bambusicola isolate GMP-LS, the root and basal stem rot pathogen of sugarcane in Indonesia.</title>
        <authorList>
            <person name="Selvaraj P."/>
            <person name="Muralishankar V."/>
            <person name="Muruganantham S."/>
            <person name="Sp S."/>
            <person name="Haryani S."/>
            <person name="Lau K.J.X."/>
            <person name="Naqvi N.I."/>
        </authorList>
    </citation>
    <scope>NUCLEOTIDE SEQUENCE [LARGE SCALE GENOMIC DNA]</scope>
    <source>
        <strain evidence="7">GMP-LS</strain>
    </source>
</reference>
<feature type="repeat" description="ANK" evidence="3">
    <location>
        <begin position="918"/>
        <end position="950"/>
    </location>
</feature>
<dbReference type="Gene3D" id="3.40.50.1820">
    <property type="entry name" value="alpha/beta hydrolase"/>
    <property type="match status" value="1"/>
</dbReference>